<dbReference type="SMART" id="SM00244">
    <property type="entry name" value="PHB"/>
    <property type="match status" value="1"/>
</dbReference>
<organism evidence="8 9">
    <name type="scientific">Massilia forsythiae</name>
    <dbReference type="NCBI Taxonomy" id="2728020"/>
    <lineage>
        <taxon>Bacteria</taxon>
        <taxon>Pseudomonadati</taxon>
        <taxon>Pseudomonadota</taxon>
        <taxon>Betaproteobacteria</taxon>
        <taxon>Burkholderiales</taxon>
        <taxon>Oxalobacteraceae</taxon>
        <taxon>Telluria group</taxon>
        <taxon>Massilia</taxon>
    </lineage>
</organism>
<sequence length="298" mass="32783">MNRVLSIAVAAVAAAAILSSITYSVDQHRYAVVSGMGERDVVARPGLHFKLPAPLQTVSYLDKRLQTLDMPGNERFLTNEKKDLVVDAFVKWKIADARQYLLSGGAVSGRSGERARDGGNERVGQLVRNALTAEIAKRSVGDVLSGQRGQVAEAVRQRVAADARRLGVEVADVRLRRVDFSDQVNASLIERMRAERVRVASETRATGAAENEQIRADAERQRSVILAEAQRDAESIRGEGDARAAAIYAQSFGKNPEFYRFYRSMEAYKATFKGRNDVLVLDANSEFFKYFKGPGAGK</sequence>
<keyword evidence="8" id="KW-0378">Hydrolase</keyword>
<dbReference type="GO" id="GO:0016020">
    <property type="term" value="C:membrane"/>
    <property type="evidence" value="ECO:0007669"/>
    <property type="project" value="UniProtKB-SubCell"/>
</dbReference>
<dbReference type="CDD" id="cd03405">
    <property type="entry name" value="SPFH_HflC"/>
    <property type="match status" value="1"/>
</dbReference>
<dbReference type="AlphaFoldDB" id="A0A7Z2VXI1"/>
<protein>
    <recommendedName>
        <fullName evidence="6">Protein HflC</fullName>
    </recommendedName>
</protein>
<dbReference type="PIRSF" id="PIRSF005651">
    <property type="entry name" value="HflC"/>
    <property type="match status" value="1"/>
</dbReference>
<evidence type="ECO:0000256" key="4">
    <source>
        <dbReference type="ARBA" id="ARBA00022989"/>
    </source>
</evidence>
<comment type="function">
    <text evidence="6">HflC and HflK could regulate a protease.</text>
</comment>
<dbReference type="KEGG" id="mfy:HH212_15515"/>
<dbReference type="PANTHER" id="PTHR42911:SF1">
    <property type="entry name" value="MODULATOR OF FTSH PROTEASE HFLC"/>
    <property type="match status" value="1"/>
</dbReference>
<dbReference type="InterPro" id="IPR010200">
    <property type="entry name" value="HflC"/>
</dbReference>
<keyword evidence="9" id="KW-1185">Reference proteome</keyword>
<dbReference type="Gene3D" id="3.30.479.30">
    <property type="entry name" value="Band 7 domain"/>
    <property type="match status" value="1"/>
</dbReference>
<dbReference type="InterPro" id="IPR036013">
    <property type="entry name" value="Band_7/SPFH_dom_sf"/>
</dbReference>
<dbReference type="Proteomes" id="UP000502415">
    <property type="component" value="Chromosome"/>
</dbReference>
<evidence type="ECO:0000256" key="6">
    <source>
        <dbReference type="PIRNR" id="PIRNR005651"/>
    </source>
</evidence>
<dbReference type="GO" id="GO:0006508">
    <property type="term" value="P:proteolysis"/>
    <property type="evidence" value="ECO:0007669"/>
    <property type="project" value="UniProtKB-KW"/>
</dbReference>
<feature type="domain" description="Band 7" evidence="7">
    <location>
        <begin position="20"/>
        <end position="192"/>
    </location>
</feature>
<evidence type="ECO:0000256" key="3">
    <source>
        <dbReference type="ARBA" id="ARBA00022692"/>
    </source>
</evidence>
<dbReference type="EMBL" id="CP051685">
    <property type="protein sequence ID" value="QJE01268.1"/>
    <property type="molecule type" value="Genomic_DNA"/>
</dbReference>
<dbReference type="SUPFAM" id="SSF117892">
    <property type="entry name" value="Band 7/SPFH domain"/>
    <property type="match status" value="1"/>
</dbReference>
<dbReference type="NCBIfam" id="TIGR01932">
    <property type="entry name" value="hflC"/>
    <property type="match status" value="1"/>
</dbReference>
<evidence type="ECO:0000259" key="7">
    <source>
        <dbReference type="SMART" id="SM00244"/>
    </source>
</evidence>
<gene>
    <name evidence="8" type="primary">hflC</name>
    <name evidence="8" type="ORF">HH212_15515</name>
</gene>
<evidence type="ECO:0000313" key="9">
    <source>
        <dbReference type="Proteomes" id="UP000502415"/>
    </source>
</evidence>
<evidence type="ECO:0000256" key="5">
    <source>
        <dbReference type="ARBA" id="ARBA00023136"/>
    </source>
</evidence>
<comment type="similarity">
    <text evidence="2 6">Belongs to the band 7/mec-2 family. HflC subfamily.</text>
</comment>
<evidence type="ECO:0000256" key="1">
    <source>
        <dbReference type="ARBA" id="ARBA00004167"/>
    </source>
</evidence>
<dbReference type="GO" id="GO:0008233">
    <property type="term" value="F:peptidase activity"/>
    <property type="evidence" value="ECO:0007669"/>
    <property type="project" value="UniProtKB-KW"/>
</dbReference>
<dbReference type="RefSeq" id="WP_170203295.1">
    <property type="nucleotide sequence ID" value="NZ_CP051685.1"/>
</dbReference>
<dbReference type="PANTHER" id="PTHR42911">
    <property type="entry name" value="MODULATOR OF FTSH PROTEASE HFLC"/>
    <property type="match status" value="1"/>
</dbReference>
<evidence type="ECO:0000256" key="2">
    <source>
        <dbReference type="ARBA" id="ARBA00007862"/>
    </source>
</evidence>
<evidence type="ECO:0000313" key="8">
    <source>
        <dbReference type="EMBL" id="QJE01268.1"/>
    </source>
</evidence>
<dbReference type="Pfam" id="PF01145">
    <property type="entry name" value="Band_7"/>
    <property type="match status" value="1"/>
</dbReference>
<reference evidence="8 9" key="1">
    <citation type="submission" date="2020-04" db="EMBL/GenBank/DDBJ databases">
        <title>Genome sequencing of novel species.</title>
        <authorList>
            <person name="Heo J."/>
            <person name="Kim S.-J."/>
            <person name="Kim J.-S."/>
            <person name="Hong S.-B."/>
            <person name="Kwon S.-W."/>
        </authorList>
    </citation>
    <scope>NUCLEOTIDE SEQUENCE [LARGE SCALE GENOMIC DNA]</scope>
    <source>
        <strain evidence="8 9">GN2-R2</strain>
    </source>
</reference>
<dbReference type="InterPro" id="IPR001107">
    <property type="entry name" value="Band_7"/>
</dbReference>
<comment type="subcellular location">
    <subcellularLocation>
        <location evidence="1">Membrane</location>
        <topology evidence="1">Single-pass membrane protein</topology>
    </subcellularLocation>
</comment>
<accession>A0A7Z2VXI1</accession>
<keyword evidence="5" id="KW-0472">Membrane</keyword>
<proteinExistence type="inferred from homology"/>
<keyword evidence="3" id="KW-0812">Transmembrane</keyword>
<name>A0A7Z2VXI1_9BURK</name>
<keyword evidence="8" id="KW-0645">Protease</keyword>
<keyword evidence="4" id="KW-1133">Transmembrane helix</keyword>